<comment type="subcellular location">
    <subcellularLocation>
        <location evidence="5">Cytoplasm</location>
    </subcellularLocation>
</comment>
<evidence type="ECO:0000256" key="1">
    <source>
        <dbReference type="ARBA" id="ARBA00007228"/>
    </source>
</evidence>
<organism evidence="7">
    <name type="scientific">Desulfatirhabdium butyrativorans</name>
    <dbReference type="NCBI Taxonomy" id="340467"/>
    <lineage>
        <taxon>Bacteria</taxon>
        <taxon>Pseudomonadati</taxon>
        <taxon>Thermodesulfobacteriota</taxon>
        <taxon>Desulfobacteria</taxon>
        <taxon>Desulfobacterales</taxon>
        <taxon>Desulfatirhabdiaceae</taxon>
        <taxon>Desulfatirhabdium</taxon>
    </lineage>
</organism>
<comment type="subunit">
    <text evidence="5">Homodimer.</text>
</comment>
<keyword evidence="2 5" id="KW-0489">Methyltransferase</keyword>
<keyword evidence="4 5" id="KW-0949">S-adenosyl-L-methionine</keyword>
<evidence type="ECO:0000256" key="3">
    <source>
        <dbReference type="ARBA" id="ARBA00022679"/>
    </source>
</evidence>
<dbReference type="EMBL" id="DSUH01000263">
    <property type="protein sequence ID" value="HGU33460.1"/>
    <property type="molecule type" value="Genomic_DNA"/>
</dbReference>
<dbReference type="GO" id="GO:0005829">
    <property type="term" value="C:cytosol"/>
    <property type="evidence" value="ECO:0007669"/>
    <property type="project" value="TreeGrafter"/>
</dbReference>
<dbReference type="Gene3D" id="3.40.1280.10">
    <property type="match status" value="1"/>
</dbReference>
<protein>
    <recommendedName>
        <fullName evidence="5">tRNA (cytidine/uridine-2'-O-)-methyltransferase TrmJ</fullName>
        <ecNumber evidence="5">2.1.1.200</ecNumber>
    </recommendedName>
    <alternativeName>
        <fullName evidence="5">tRNA (cytidine(32)/uridine(32)-2'-O)-methyltransferase</fullName>
    </alternativeName>
    <alternativeName>
        <fullName evidence="5">tRNA Cm32/Um32 methyltransferase</fullName>
    </alternativeName>
</protein>
<dbReference type="InterPro" id="IPR001537">
    <property type="entry name" value="SpoU_MeTrfase"/>
</dbReference>
<dbReference type="GO" id="GO:0003723">
    <property type="term" value="F:RNA binding"/>
    <property type="evidence" value="ECO:0007669"/>
    <property type="project" value="InterPro"/>
</dbReference>
<comment type="catalytic activity">
    <reaction evidence="5">
        <text>uridine(32) in tRNA + S-adenosyl-L-methionine = 2'-O-methyluridine(32) in tRNA + S-adenosyl-L-homocysteine + H(+)</text>
        <dbReference type="Rhea" id="RHEA:42936"/>
        <dbReference type="Rhea" id="RHEA-COMP:10107"/>
        <dbReference type="Rhea" id="RHEA-COMP:10290"/>
        <dbReference type="ChEBI" id="CHEBI:15378"/>
        <dbReference type="ChEBI" id="CHEBI:57856"/>
        <dbReference type="ChEBI" id="CHEBI:59789"/>
        <dbReference type="ChEBI" id="CHEBI:65315"/>
        <dbReference type="ChEBI" id="CHEBI:74478"/>
        <dbReference type="EC" id="2.1.1.200"/>
    </reaction>
</comment>
<evidence type="ECO:0000256" key="2">
    <source>
        <dbReference type="ARBA" id="ARBA00022603"/>
    </source>
</evidence>
<dbReference type="CDD" id="cd18093">
    <property type="entry name" value="SpoU-like_TrmJ"/>
    <property type="match status" value="1"/>
</dbReference>
<dbReference type="Gene3D" id="1.10.8.590">
    <property type="match status" value="1"/>
</dbReference>
<dbReference type="InterPro" id="IPR004384">
    <property type="entry name" value="RNA_MeTrfase_TrmJ/LasT"/>
</dbReference>
<keyword evidence="5" id="KW-0819">tRNA processing</keyword>
<proteinExistence type="inferred from homology"/>
<evidence type="ECO:0000256" key="5">
    <source>
        <dbReference type="RuleBase" id="RU362024"/>
    </source>
</evidence>
<dbReference type="InterPro" id="IPR029026">
    <property type="entry name" value="tRNA_m1G_MTases_N"/>
</dbReference>
<evidence type="ECO:0000313" key="7">
    <source>
        <dbReference type="EMBL" id="HGU33460.1"/>
    </source>
</evidence>
<dbReference type="PIRSF" id="PIRSF004808">
    <property type="entry name" value="LasT"/>
    <property type="match status" value="1"/>
</dbReference>
<comment type="similarity">
    <text evidence="1">Belongs to the class IV-like SAM-binding methyltransferase superfamily. RNA methyltransferase TrmH family.</text>
</comment>
<dbReference type="AlphaFoldDB" id="A0A7C4RT73"/>
<dbReference type="NCBIfam" id="TIGR00050">
    <property type="entry name" value="rRNA_methyl_1"/>
    <property type="match status" value="1"/>
</dbReference>
<reference evidence="7" key="1">
    <citation type="journal article" date="2020" name="mSystems">
        <title>Genome- and Community-Level Interaction Insights into Carbon Utilization and Element Cycling Functions of Hydrothermarchaeota in Hydrothermal Sediment.</title>
        <authorList>
            <person name="Zhou Z."/>
            <person name="Liu Y."/>
            <person name="Xu W."/>
            <person name="Pan J."/>
            <person name="Luo Z.H."/>
            <person name="Li M."/>
        </authorList>
    </citation>
    <scope>NUCLEOTIDE SEQUENCE [LARGE SCALE GENOMIC DNA]</scope>
    <source>
        <strain evidence="7">SpSt-477</strain>
    </source>
</reference>
<dbReference type="GO" id="GO:0160206">
    <property type="term" value="F:tRNA (cytidine(32)/uridine(32)-2'-O)-methyltransferase activity"/>
    <property type="evidence" value="ECO:0007669"/>
    <property type="project" value="UniProtKB-EC"/>
</dbReference>
<name>A0A7C4RT73_9BACT</name>
<dbReference type="EC" id="2.1.1.200" evidence="5"/>
<dbReference type="SUPFAM" id="SSF75217">
    <property type="entry name" value="alpha/beta knot"/>
    <property type="match status" value="1"/>
</dbReference>
<evidence type="ECO:0000259" key="6">
    <source>
        <dbReference type="Pfam" id="PF00588"/>
    </source>
</evidence>
<dbReference type="InterPro" id="IPR029028">
    <property type="entry name" value="Alpha/beta_knot_MTases"/>
</dbReference>
<comment type="caution">
    <text evidence="7">The sequence shown here is derived from an EMBL/GenBank/DDBJ whole genome shotgun (WGS) entry which is preliminary data.</text>
</comment>
<sequence length="254" mass="29072">MPPSGDRIDLEHVAIVLVRPRFPENIGAAARAMKNMGIESLIVVSPENYDRERIDRMATHVARDIVDRAAVHSRLSEALSSFSYVVGTTARLGGERCNVLTPKTLAQKLVPISRKNRIAILFGSEDRGLLNEDLRLCHDLVTIPTADFSSLNLAQAVMVLCYELHEAHRMEKPSPVPRLATRHELDGMYEQLRDVLVRIHYINPENPDYWMNKIRRFFNRYQLRAGEVSVIRGICRQILWYGSRRKDRMDDPNG</sequence>
<accession>A0A7C4RT73</accession>
<gene>
    <name evidence="5" type="primary">trmJ</name>
    <name evidence="7" type="ORF">ENS29_11455</name>
</gene>
<dbReference type="Pfam" id="PF00588">
    <property type="entry name" value="SpoU_methylase"/>
    <property type="match status" value="1"/>
</dbReference>
<evidence type="ECO:0000256" key="4">
    <source>
        <dbReference type="ARBA" id="ARBA00022691"/>
    </source>
</evidence>
<comment type="catalytic activity">
    <reaction evidence="5">
        <text>cytidine(32) in tRNA + S-adenosyl-L-methionine = 2'-O-methylcytidine(32) in tRNA + S-adenosyl-L-homocysteine + H(+)</text>
        <dbReference type="Rhea" id="RHEA:42932"/>
        <dbReference type="Rhea" id="RHEA-COMP:10288"/>
        <dbReference type="Rhea" id="RHEA-COMP:10289"/>
        <dbReference type="ChEBI" id="CHEBI:15378"/>
        <dbReference type="ChEBI" id="CHEBI:57856"/>
        <dbReference type="ChEBI" id="CHEBI:59789"/>
        <dbReference type="ChEBI" id="CHEBI:74495"/>
        <dbReference type="ChEBI" id="CHEBI:82748"/>
        <dbReference type="EC" id="2.1.1.200"/>
    </reaction>
</comment>
<keyword evidence="5" id="KW-0963">Cytoplasm</keyword>
<dbReference type="PANTHER" id="PTHR42786:SF2">
    <property type="entry name" value="TRNA (CYTIDINE_URIDINE-2'-O-)-METHYLTRANSFERASE TRMJ"/>
    <property type="match status" value="1"/>
</dbReference>
<dbReference type="PANTHER" id="PTHR42786">
    <property type="entry name" value="TRNA/RRNA METHYLTRANSFERASE"/>
    <property type="match status" value="1"/>
</dbReference>
<comment type="function">
    <text evidence="5">Catalyzes the formation of 2'O-methylated cytidine (Cm32) or 2'O-methylated uridine (Um32) at position 32 in tRNA.</text>
</comment>
<feature type="domain" description="tRNA/rRNA methyltransferase SpoU type" evidence="6">
    <location>
        <begin position="13"/>
        <end position="162"/>
    </location>
</feature>
<keyword evidence="3 7" id="KW-0808">Transferase</keyword>
<dbReference type="GO" id="GO:0002128">
    <property type="term" value="P:tRNA nucleoside ribose methylation"/>
    <property type="evidence" value="ECO:0007669"/>
    <property type="project" value="TreeGrafter"/>
</dbReference>